<dbReference type="Gene3D" id="3.40.50.2020">
    <property type="match status" value="1"/>
</dbReference>
<dbReference type="InterPro" id="IPR000836">
    <property type="entry name" value="PRTase_dom"/>
</dbReference>
<dbReference type="Pfam" id="PF00156">
    <property type="entry name" value="Pribosyltran"/>
    <property type="match status" value="1"/>
</dbReference>
<dbReference type="InterPro" id="IPR051910">
    <property type="entry name" value="ComF/GntX_DNA_util-trans"/>
</dbReference>
<organism evidence="3 4">
    <name type="scientific">Candidatus Magasanikbacteria bacterium GW2011_GWA2_42_32</name>
    <dbReference type="NCBI Taxonomy" id="1619039"/>
    <lineage>
        <taxon>Bacteria</taxon>
        <taxon>Candidatus Magasanikiibacteriota</taxon>
    </lineage>
</organism>
<dbReference type="Proteomes" id="UP000034837">
    <property type="component" value="Unassembled WGS sequence"/>
</dbReference>
<evidence type="ECO:0000256" key="1">
    <source>
        <dbReference type="ARBA" id="ARBA00008007"/>
    </source>
</evidence>
<reference evidence="3 4" key="1">
    <citation type="journal article" date="2015" name="Nature">
        <title>rRNA introns, odd ribosomes, and small enigmatic genomes across a large radiation of phyla.</title>
        <authorList>
            <person name="Brown C.T."/>
            <person name="Hug L.A."/>
            <person name="Thomas B.C."/>
            <person name="Sharon I."/>
            <person name="Castelle C.J."/>
            <person name="Singh A."/>
            <person name="Wilkins M.J."/>
            <person name="Williams K.H."/>
            <person name="Banfield J.F."/>
        </authorList>
    </citation>
    <scope>NUCLEOTIDE SEQUENCE [LARGE SCALE GENOMIC DNA]</scope>
</reference>
<evidence type="ECO:0000313" key="3">
    <source>
        <dbReference type="EMBL" id="KKS57234.1"/>
    </source>
</evidence>
<evidence type="ECO:0000259" key="2">
    <source>
        <dbReference type="Pfam" id="PF00156"/>
    </source>
</evidence>
<evidence type="ECO:0000313" key="4">
    <source>
        <dbReference type="Proteomes" id="UP000034837"/>
    </source>
</evidence>
<dbReference type="CDD" id="cd06223">
    <property type="entry name" value="PRTases_typeI"/>
    <property type="match status" value="1"/>
</dbReference>
<dbReference type="PANTHER" id="PTHR47505">
    <property type="entry name" value="DNA UTILIZATION PROTEIN YHGH"/>
    <property type="match status" value="1"/>
</dbReference>
<proteinExistence type="inferred from homology"/>
<dbReference type="SUPFAM" id="SSF53271">
    <property type="entry name" value="PRTase-like"/>
    <property type="match status" value="1"/>
</dbReference>
<dbReference type="PANTHER" id="PTHR47505:SF1">
    <property type="entry name" value="DNA UTILIZATION PROTEIN YHGH"/>
    <property type="match status" value="1"/>
</dbReference>
<protein>
    <submittedName>
        <fullName evidence="3">Competence protein F</fullName>
    </submittedName>
</protein>
<gene>
    <name evidence="3" type="ORF">UV20_C0002G0023</name>
</gene>
<feature type="domain" description="Phosphoribosyltransferase" evidence="2">
    <location>
        <begin position="147"/>
        <end position="236"/>
    </location>
</feature>
<comment type="similarity">
    <text evidence="1">Belongs to the ComF/GntX family.</text>
</comment>
<sequence>MKEEIFKIINKIRDTIFPVFCIFCEKEGMAVCQNCLKEIESVPQFFCPVCYKDNLNGGSTCFFCQANSFLDGVMALGSYQEKKLRQAILEYKYNFKRNVFIVFEHLADDFLSKVSFHDIFIKKLNWLFVPVPLHRSRYWERGFNQAEELAKMLASRVGKEVGAGILKRVKKTSRQVGLGRTERIKNLAGGFIVEKELSGRDIILVDDVFTTGATLQECAKVLKQAGAGLIWSLTVARER</sequence>
<dbReference type="EMBL" id="LCDO01000002">
    <property type="protein sequence ID" value="KKS57234.1"/>
    <property type="molecule type" value="Genomic_DNA"/>
</dbReference>
<dbReference type="PATRIC" id="fig|1619039.3.peg.316"/>
<dbReference type="AlphaFoldDB" id="A0A0G1A8I3"/>
<dbReference type="InterPro" id="IPR029057">
    <property type="entry name" value="PRTase-like"/>
</dbReference>
<accession>A0A0G1A8I3</accession>
<name>A0A0G1A8I3_9BACT</name>
<comment type="caution">
    <text evidence="3">The sequence shown here is derived from an EMBL/GenBank/DDBJ whole genome shotgun (WGS) entry which is preliminary data.</text>
</comment>